<feature type="transmembrane region" description="Helical" evidence="8">
    <location>
        <begin position="766"/>
        <end position="785"/>
    </location>
</feature>
<name>A0A8H2ZT35_9HELO</name>
<evidence type="ECO:0000313" key="11">
    <source>
        <dbReference type="EMBL" id="CAD6456624.1"/>
    </source>
</evidence>
<accession>A0A8H2ZT35</accession>
<comment type="caution">
    <text evidence="11">The sequence shown here is derived from an EMBL/GenBank/DDBJ whole genome shotgun (WGS) entry which is preliminary data.</text>
</comment>
<keyword evidence="5 8" id="KW-1133">Transmembrane helix</keyword>
<dbReference type="Pfam" id="PF24536">
    <property type="entry name" value="NXPE4_C"/>
    <property type="match status" value="1"/>
</dbReference>
<dbReference type="GO" id="GO:0016740">
    <property type="term" value="F:transferase activity"/>
    <property type="evidence" value="ECO:0007669"/>
    <property type="project" value="UniProtKB-KW"/>
</dbReference>
<dbReference type="GO" id="GO:0005975">
    <property type="term" value="P:carbohydrate metabolic process"/>
    <property type="evidence" value="ECO:0007669"/>
    <property type="project" value="UniProtKB-ARBA"/>
</dbReference>
<evidence type="ECO:0000313" key="12">
    <source>
        <dbReference type="Proteomes" id="UP000624404"/>
    </source>
</evidence>
<feature type="domain" description="Cas1p 10 TM acyl transferase" evidence="9">
    <location>
        <begin position="338"/>
        <end position="799"/>
    </location>
</feature>
<dbReference type="EMBL" id="CAJHIA010000037">
    <property type="protein sequence ID" value="CAD6456624.1"/>
    <property type="molecule type" value="Genomic_DNA"/>
</dbReference>
<keyword evidence="3" id="KW-0808">Transferase</keyword>
<proteinExistence type="inferred from homology"/>
<feature type="transmembrane region" description="Helical" evidence="8">
    <location>
        <begin position="580"/>
        <end position="602"/>
    </location>
</feature>
<dbReference type="AlphaFoldDB" id="A0A8H2ZT35"/>
<evidence type="ECO:0000256" key="8">
    <source>
        <dbReference type="SAM" id="Phobius"/>
    </source>
</evidence>
<evidence type="ECO:0000256" key="2">
    <source>
        <dbReference type="ARBA" id="ARBA00010666"/>
    </source>
</evidence>
<gene>
    <name evidence="11" type="ORF">SCLTRI_LOCUS10487</name>
</gene>
<keyword evidence="4 8" id="KW-0812">Transmembrane</keyword>
<feature type="transmembrane region" description="Helical" evidence="8">
    <location>
        <begin position="550"/>
        <end position="568"/>
    </location>
</feature>
<evidence type="ECO:0000256" key="7">
    <source>
        <dbReference type="ARBA" id="ARBA00023180"/>
    </source>
</evidence>
<feature type="transmembrane region" description="Helical" evidence="8">
    <location>
        <begin position="21"/>
        <end position="38"/>
    </location>
</feature>
<dbReference type="InterPro" id="IPR012419">
    <property type="entry name" value="Cas1_AcylTrans_dom"/>
</dbReference>
<feature type="transmembrane region" description="Helical" evidence="8">
    <location>
        <begin position="622"/>
        <end position="644"/>
    </location>
</feature>
<sequence length="923" mass="105470">MSRLRLTIPSASNRFTMVIEKGFQVLLSFIIICVVYRYCWIDISDPYKCGALLNKGQWLDPGPRWSSRNPFQNWQPPGCMMYEYKQKDIQECFKDRRLVFIGDSTTRQIFWAVAKKMDQERAEEGIKEHLELEEKHKDLEFSSSGVTVQFIWDPYLNSTGLDRELNKFNANPAQGSEMDESAGLILLGAPGLWYARHGQENFFKDFRDSIEHAIPFMDHDGGEHAVKTSASQPFLSRKKSPNFLLLAPVQVPWYQALSPSREETITPEKIDQMNDYLQQVSAHSEADIVWSFSLMTWAGRGGYEESGLHVVDNVAHRKADVLLNLRCNADAAERGYPYERTCCNNYRQPNVIQWLIILVGMILLPIIFLIRRKHVLRVGKFLPQSEVLGAFMTFALVICYCYYADRTQLFEKEQKQFHRREFLIASSVVLVIGLLSIRTTTHSSPSKGIHEIGAHALDYGFLSRDQTDEWKGWMQFLILIYHYTHGSKTLWLFEIMRNLVAGYLFMTGYGHTMYFLKREDYSFKRVASVLLRLNLLTCALSYMMRTDYMAHYFVPLVSFWFLVVYFTLKIRHEGNSSTGFLLGKIFISAILTTAFLKVPGVLEVLAFILKYSCAISWNMKEWRYRAGMDMFIVYIGMITAILYLRLTRIKSASISCTSKIDTLLRPIARHPTFFRTASIIASLILLPGFRLLTKRSPDKEDYLWWHPYISLVPILSFIALRNGSRMLRNYHSVIFAWLGRCSLETFVLQSHIWMAADLKGLLRLGVWGRWTEAALLTVVFGWVAWRVQGATERIVGWFVNGCFGMGGGSGCGNGSAGLGVGGQEKYLLGDEVGGVGMGKLGLGLLPMDEGGDEEDTPSKYFRLGGWSGGGEGSRSANRNGNGNENETGVRYWRNRIVRGLSTDLRWRVGALLVVFWVGNWVYR</sequence>
<feature type="transmembrane region" description="Helical" evidence="8">
    <location>
        <begin position="351"/>
        <end position="370"/>
    </location>
</feature>
<dbReference type="GO" id="GO:0016020">
    <property type="term" value="C:membrane"/>
    <property type="evidence" value="ECO:0007669"/>
    <property type="project" value="UniProtKB-SubCell"/>
</dbReference>
<keyword evidence="6 8" id="KW-0472">Membrane</keyword>
<evidence type="ECO:0000256" key="6">
    <source>
        <dbReference type="ARBA" id="ARBA00023136"/>
    </source>
</evidence>
<dbReference type="Pfam" id="PF07779">
    <property type="entry name" value="Cas1_AcylT"/>
    <property type="match status" value="1"/>
</dbReference>
<evidence type="ECO:0000256" key="5">
    <source>
        <dbReference type="ARBA" id="ARBA00022989"/>
    </source>
</evidence>
<dbReference type="OrthoDB" id="1932925at2759"/>
<feature type="transmembrane region" description="Helical" evidence="8">
    <location>
        <begin position="702"/>
        <end position="720"/>
    </location>
</feature>
<evidence type="ECO:0000256" key="4">
    <source>
        <dbReference type="ARBA" id="ARBA00022692"/>
    </source>
</evidence>
<dbReference type="InterPro" id="IPR057106">
    <property type="entry name" value="NXPE4_C"/>
</dbReference>
<comment type="similarity">
    <text evidence="2">Belongs to the PC-esterase family. CASD1 subfamily.</text>
</comment>
<evidence type="ECO:0000256" key="3">
    <source>
        <dbReference type="ARBA" id="ARBA00022679"/>
    </source>
</evidence>
<keyword evidence="12" id="KW-1185">Reference proteome</keyword>
<feature type="transmembrane region" description="Helical" evidence="8">
    <location>
        <begin position="672"/>
        <end position="690"/>
    </location>
</feature>
<feature type="transmembrane region" description="Helical" evidence="8">
    <location>
        <begin position="732"/>
        <end position="754"/>
    </location>
</feature>
<feature type="domain" description="NXPE C-terminal" evidence="10">
    <location>
        <begin position="74"/>
        <end position="121"/>
    </location>
</feature>
<dbReference type="GO" id="GO:0005794">
    <property type="term" value="C:Golgi apparatus"/>
    <property type="evidence" value="ECO:0007669"/>
    <property type="project" value="UniProtKB-ARBA"/>
</dbReference>
<dbReference type="PANTHER" id="PTHR13533:SF1">
    <property type="entry name" value="N-ACETYLNEURAMINATE 9-O-ACETYLTRANSFERASE"/>
    <property type="match status" value="1"/>
</dbReference>
<comment type="subcellular location">
    <subcellularLocation>
        <location evidence="1">Membrane</location>
        <topology evidence="1">Multi-pass membrane protein</topology>
    </subcellularLocation>
</comment>
<reference evidence="11" key="1">
    <citation type="submission" date="2020-10" db="EMBL/GenBank/DDBJ databases">
        <authorList>
            <person name="Kusch S."/>
        </authorList>
    </citation>
    <scope>NUCLEOTIDE SEQUENCE</scope>
    <source>
        <strain evidence="11">SwB9</strain>
    </source>
</reference>
<evidence type="ECO:0000256" key="1">
    <source>
        <dbReference type="ARBA" id="ARBA00004141"/>
    </source>
</evidence>
<keyword evidence="7" id="KW-0325">Glycoprotein</keyword>
<feature type="transmembrane region" description="Helical" evidence="8">
    <location>
        <begin position="495"/>
        <end position="514"/>
    </location>
</feature>
<dbReference type="Proteomes" id="UP000624404">
    <property type="component" value="Unassembled WGS sequence"/>
</dbReference>
<protein>
    <submittedName>
        <fullName evidence="11">C8fcbc3b-da55-44c3-bee1-2e41c8c9b94c</fullName>
    </submittedName>
</protein>
<evidence type="ECO:0000259" key="10">
    <source>
        <dbReference type="Pfam" id="PF24536"/>
    </source>
</evidence>
<evidence type="ECO:0000259" key="9">
    <source>
        <dbReference type="Pfam" id="PF07779"/>
    </source>
</evidence>
<organism evidence="11 12">
    <name type="scientific">Sclerotinia trifoliorum</name>
    <dbReference type="NCBI Taxonomy" id="28548"/>
    <lineage>
        <taxon>Eukaryota</taxon>
        <taxon>Fungi</taxon>
        <taxon>Dikarya</taxon>
        <taxon>Ascomycota</taxon>
        <taxon>Pezizomycotina</taxon>
        <taxon>Leotiomycetes</taxon>
        <taxon>Helotiales</taxon>
        <taxon>Sclerotiniaceae</taxon>
        <taxon>Sclerotinia</taxon>
    </lineage>
</organism>
<dbReference type="PANTHER" id="PTHR13533">
    <property type="entry name" value="N-ACETYLNEURAMINATE 9-O-ACETYLTRANSFERASE"/>
    <property type="match status" value="1"/>
</dbReference>